<gene>
    <name evidence="1" type="ORF">ANASTE_00701</name>
</gene>
<dbReference type="AlphaFoldDB" id="B1C7J9"/>
<proteinExistence type="predicted"/>
<reference evidence="1" key="1">
    <citation type="submission" date="2008-01" db="EMBL/GenBank/DDBJ databases">
        <authorList>
            <person name="Fulton L."/>
            <person name="Clifton S."/>
            <person name="Fulton B."/>
            <person name="Xu J."/>
            <person name="Minx P."/>
            <person name="Pepin K.H."/>
            <person name="Johnson M."/>
            <person name="Thiruvilangam P."/>
            <person name="Bhonagiri V."/>
            <person name="Nash W.E."/>
            <person name="Mardis E.R."/>
            <person name="Wilson R.K."/>
        </authorList>
    </citation>
    <scope>NUCLEOTIDE SEQUENCE [LARGE SCALE GENOMIC DNA]</scope>
    <source>
        <strain evidence="1">DSM 17244</strain>
    </source>
</reference>
<keyword evidence="2" id="KW-1185">Reference proteome</keyword>
<name>B1C7J9_9FIRM</name>
<evidence type="ECO:0000313" key="1">
    <source>
        <dbReference type="EMBL" id="EDS72986.1"/>
    </source>
</evidence>
<evidence type="ECO:0000313" key="2">
    <source>
        <dbReference type="Proteomes" id="UP000005178"/>
    </source>
</evidence>
<accession>B1C7J9</accession>
<protein>
    <recommendedName>
        <fullName evidence="3">DUF1540 domain-containing protein</fullName>
    </recommendedName>
</protein>
<reference evidence="1" key="2">
    <citation type="submission" date="2013-08" db="EMBL/GenBank/DDBJ databases">
        <title>Draft genome sequence of Anaerofustis stercorihominis (DSM 17244).</title>
        <authorList>
            <person name="Sudarsanam P."/>
            <person name="Ley R."/>
            <person name="Guruge J."/>
            <person name="Turnbaugh P.J."/>
            <person name="Mahowald M."/>
            <person name="Liep D."/>
            <person name="Gordon J."/>
        </authorList>
    </citation>
    <scope>NUCLEOTIDE SEQUENCE</scope>
    <source>
        <strain evidence="1">DSM 17244</strain>
    </source>
</reference>
<comment type="caution">
    <text evidence="1">The sequence shown here is derived from an EMBL/GenBank/DDBJ whole genome shotgun (WGS) entry which is preliminary data.</text>
</comment>
<dbReference type="STRING" id="445971.ANASTE_00701"/>
<organism evidence="1 2">
    <name type="scientific">Anaerofustis stercorihominis DSM 17244</name>
    <dbReference type="NCBI Taxonomy" id="445971"/>
    <lineage>
        <taxon>Bacteria</taxon>
        <taxon>Bacillati</taxon>
        <taxon>Bacillota</taxon>
        <taxon>Clostridia</taxon>
        <taxon>Eubacteriales</taxon>
        <taxon>Eubacteriaceae</taxon>
        <taxon>Anaerofustis</taxon>
    </lineage>
</organism>
<dbReference type="EMBL" id="ABIL02000005">
    <property type="protein sequence ID" value="EDS72986.1"/>
    <property type="molecule type" value="Genomic_DNA"/>
</dbReference>
<evidence type="ECO:0008006" key="3">
    <source>
        <dbReference type="Google" id="ProtNLM"/>
    </source>
</evidence>
<dbReference type="HOGENOM" id="CLU_2912319_0_0_9"/>
<dbReference type="Proteomes" id="UP000005178">
    <property type="component" value="Unassembled WGS sequence"/>
</dbReference>
<dbReference type="RefSeq" id="WP_007049150.1">
    <property type="nucleotide sequence ID" value="NZ_DS560015.1"/>
</dbReference>
<sequence length="61" mass="6973">MEKICKNCIYQNESMLFSDKRLFCHEKKSYVEGDFSCGEFNDISGGVKISKAEGIKDEKVD</sequence>
<dbReference type="GeneID" id="97999604"/>